<name>A0A1H1FPN3_9ACTN</name>
<dbReference type="EMBL" id="FNLF01000002">
    <property type="protein sequence ID" value="SDR02864.1"/>
    <property type="molecule type" value="Genomic_DNA"/>
</dbReference>
<dbReference type="RefSeq" id="WP_068568569.1">
    <property type="nucleotide sequence ID" value="NZ_FNLF01000002.1"/>
</dbReference>
<evidence type="ECO:0000313" key="3">
    <source>
        <dbReference type="Proteomes" id="UP000183053"/>
    </source>
</evidence>
<evidence type="ECO:0000313" key="2">
    <source>
        <dbReference type="EMBL" id="SDR02864.1"/>
    </source>
</evidence>
<proteinExistence type="predicted"/>
<evidence type="ECO:0000256" key="1">
    <source>
        <dbReference type="SAM" id="Phobius"/>
    </source>
</evidence>
<feature type="transmembrane region" description="Helical" evidence="1">
    <location>
        <begin position="113"/>
        <end position="133"/>
    </location>
</feature>
<protein>
    <submittedName>
        <fullName evidence="2">Uncharacterized protein</fullName>
    </submittedName>
</protein>
<organism evidence="2 3">
    <name type="scientific">Tsukamurella pulmonis</name>
    <dbReference type="NCBI Taxonomy" id="47312"/>
    <lineage>
        <taxon>Bacteria</taxon>
        <taxon>Bacillati</taxon>
        <taxon>Actinomycetota</taxon>
        <taxon>Actinomycetes</taxon>
        <taxon>Mycobacteriales</taxon>
        <taxon>Tsukamurellaceae</taxon>
        <taxon>Tsukamurella</taxon>
    </lineage>
</organism>
<keyword evidence="1" id="KW-1133">Transmembrane helix</keyword>
<keyword evidence="1" id="KW-0812">Transmembrane</keyword>
<dbReference type="AlphaFoldDB" id="A0A1H1FPN3"/>
<sequence length="144" mass="15158">MHDDTDGAPESAWQKFWPGAFVGIVLFFPAYLLATIVYAVMGRHGIPLGPFLSLPIGAVLLGIATSVEDSVQSAAFWPKIEDAWYLLPGLATHVLPIALAVVAPYPIATGVPGGASVLVAGALVFVPAGLAIGRARRKNRRDQN</sequence>
<keyword evidence="3" id="KW-1185">Reference proteome</keyword>
<feature type="transmembrane region" description="Helical" evidence="1">
    <location>
        <begin position="20"/>
        <end position="40"/>
    </location>
</feature>
<reference evidence="3" key="1">
    <citation type="submission" date="2016-10" db="EMBL/GenBank/DDBJ databases">
        <authorList>
            <person name="Varghese N."/>
            <person name="Submissions S."/>
        </authorList>
    </citation>
    <scope>NUCLEOTIDE SEQUENCE [LARGE SCALE GENOMIC DNA]</scope>
    <source>
        <strain evidence="3">DSM 44142</strain>
    </source>
</reference>
<gene>
    <name evidence="2" type="ORF">SAMN04489765_2840</name>
</gene>
<keyword evidence="1" id="KW-0472">Membrane</keyword>
<accession>A0A1H1FPN3</accession>
<dbReference type="Proteomes" id="UP000183053">
    <property type="component" value="Unassembled WGS sequence"/>
</dbReference>
<feature type="transmembrane region" description="Helical" evidence="1">
    <location>
        <begin position="46"/>
        <end position="64"/>
    </location>
</feature>
<feature type="transmembrane region" description="Helical" evidence="1">
    <location>
        <begin position="85"/>
        <end position="107"/>
    </location>
</feature>